<dbReference type="Proteomes" id="UP000310200">
    <property type="component" value="Unassembled WGS sequence"/>
</dbReference>
<dbReference type="InterPro" id="IPR036188">
    <property type="entry name" value="FAD/NAD-bd_sf"/>
</dbReference>
<organism evidence="1 2">
    <name type="scientific">Temnothorax longispinosus</name>
    <dbReference type="NCBI Taxonomy" id="300112"/>
    <lineage>
        <taxon>Eukaryota</taxon>
        <taxon>Metazoa</taxon>
        <taxon>Ecdysozoa</taxon>
        <taxon>Arthropoda</taxon>
        <taxon>Hexapoda</taxon>
        <taxon>Insecta</taxon>
        <taxon>Pterygota</taxon>
        <taxon>Neoptera</taxon>
        <taxon>Endopterygota</taxon>
        <taxon>Hymenoptera</taxon>
        <taxon>Apocrita</taxon>
        <taxon>Aculeata</taxon>
        <taxon>Formicoidea</taxon>
        <taxon>Formicidae</taxon>
        <taxon>Myrmicinae</taxon>
        <taxon>Temnothorax</taxon>
    </lineage>
</organism>
<proteinExistence type="predicted"/>
<sequence length="77" mass="8471">MPKETKIVIVGAGASGIAAASRLLKRGMSDFVILEAKDRIGGRINTKDFVRMWWISALIGSLELKTWCLILLPNIIC</sequence>
<dbReference type="Gene3D" id="3.50.50.60">
    <property type="entry name" value="FAD/NAD(P)-binding domain"/>
    <property type="match status" value="1"/>
</dbReference>
<dbReference type="PANTHER" id="PTHR10742">
    <property type="entry name" value="FLAVIN MONOAMINE OXIDASE"/>
    <property type="match status" value="1"/>
</dbReference>
<reference evidence="1 2" key="1">
    <citation type="journal article" date="2019" name="Philos. Trans. R. Soc. Lond., B, Biol. Sci.">
        <title>Ant behaviour and brain gene expression of defending hosts depend on the ecological success of the intruding social parasite.</title>
        <authorList>
            <person name="Kaur R."/>
            <person name="Stoldt M."/>
            <person name="Jongepier E."/>
            <person name="Feldmeyer B."/>
            <person name="Menzel F."/>
            <person name="Bornberg-Bauer E."/>
            <person name="Foitzik S."/>
        </authorList>
    </citation>
    <scope>NUCLEOTIDE SEQUENCE [LARGE SCALE GENOMIC DNA]</scope>
    <source>
        <tissue evidence="1">Whole body</tissue>
    </source>
</reference>
<evidence type="ECO:0000313" key="2">
    <source>
        <dbReference type="Proteomes" id="UP000310200"/>
    </source>
</evidence>
<dbReference type="SUPFAM" id="SSF51905">
    <property type="entry name" value="FAD/NAD(P)-binding domain"/>
    <property type="match status" value="1"/>
</dbReference>
<dbReference type="GO" id="GO:0046592">
    <property type="term" value="F:polyamine oxidase activity"/>
    <property type="evidence" value="ECO:0007669"/>
    <property type="project" value="TreeGrafter"/>
</dbReference>
<dbReference type="EMBL" id="QBLH01003416">
    <property type="protein sequence ID" value="TGZ38464.1"/>
    <property type="molecule type" value="Genomic_DNA"/>
</dbReference>
<comment type="caution">
    <text evidence="1">The sequence shown here is derived from an EMBL/GenBank/DDBJ whole genome shotgun (WGS) entry which is preliminary data.</text>
</comment>
<dbReference type="PANTHER" id="PTHR10742:SF398">
    <property type="entry name" value="AMINE OXIDASE DOMAIN-CONTAINING PROTEIN-RELATED"/>
    <property type="match status" value="1"/>
</dbReference>
<dbReference type="InterPro" id="IPR050281">
    <property type="entry name" value="Flavin_monoamine_oxidase"/>
</dbReference>
<dbReference type="Pfam" id="PF13450">
    <property type="entry name" value="NAD_binding_8"/>
    <property type="match status" value="1"/>
</dbReference>
<dbReference type="PRINTS" id="PR00419">
    <property type="entry name" value="ADXRDTASE"/>
</dbReference>
<dbReference type="AlphaFoldDB" id="A0A4V3S7R9"/>
<dbReference type="STRING" id="300112.A0A4V3S7R9"/>
<name>A0A4V3S7R9_9HYME</name>
<accession>A0A4V3S7R9</accession>
<keyword evidence="2" id="KW-1185">Reference proteome</keyword>
<gene>
    <name evidence="1" type="ORF">DBV15_10680</name>
</gene>
<protein>
    <submittedName>
        <fullName evidence="1">Peroxisomal N(1)-acetyl-spermine/spermidine oxidase</fullName>
    </submittedName>
</protein>
<evidence type="ECO:0000313" key="1">
    <source>
        <dbReference type="EMBL" id="TGZ38464.1"/>
    </source>
</evidence>